<dbReference type="Proteomes" id="UP000011200">
    <property type="component" value="Chromosome"/>
</dbReference>
<dbReference type="RefSeq" id="WP_080627983.1">
    <property type="nucleotide sequence ID" value="NZ_CP027541.1"/>
</dbReference>
<evidence type="ECO:0000313" key="3">
    <source>
        <dbReference type="Proteomes" id="UP000011200"/>
    </source>
</evidence>
<dbReference type="PROSITE" id="PS51257">
    <property type="entry name" value="PROKAR_LIPOPROTEIN"/>
    <property type="match status" value="1"/>
</dbReference>
<accession>A0A2U9PKJ9</accession>
<reference evidence="3" key="2">
    <citation type="submission" date="2018-03" db="EMBL/GenBank/DDBJ databases">
        <authorList>
            <person name="Derbyshire K."/>
            <person name="Gray T.A."/>
            <person name="Champion M."/>
        </authorList>
    </citation>
    <scope>NUCLEOTIDE SEQUENCE [LARGE SCALE GENOMIC DNA]</scope>
    <source>
        <strain evidence="3">MKD8</strain>
    </source>
</reference>
<evidence type="ECO:0000313" key="2">
    <source>
        <dbReference type="EMBL" id="AWT52185.1"/>
    </source>
</evidence>
<organism evidence="2 3">
    <name type="scientific">Mycolicibacterium smegmatis (strain MKD8)</name>
    <name type="common">Mycobacterium smegmatis</name>
    <dbReference type="NCBI Taxonomy" id="1214915"/>
    <lineage>
        <taxon>Bacteria</taxon>
        <taxon>Bacillati</taxon>
        <taxon>Actinomycetota</taxon>
        <taxon>Actinomycetes</taxon>
        <taxon>Mycobacteriales</taxon>
        <taxon>Mycobacteriaceae</taxon>
        <taxon>Mycolicibacterium</taxon>
    </lineage>
</organism>
<sequence>MTISRQAEGATPVAGPLPLPRNLAPGIFWLGGCLRQPYKGHVFHSYNSVYVISGDERSVVVETGFPGDIDLIEEQLDEVASLVAPIEYIFSTHPETPHAGGVGRLLEKYPAAVAIGGVQDLHMAFPQFADRIEVPTRNKLSFDLGRRTFHMVAGVIRDLMPTYWGFDDSARALFPGDGFAYSHYHTDGHCGLVAEEATSLDLPDMTALFAELALYWTRVTDVEPYLAELDAMISDLGVALIGPTHGLPITDIPRTVPAVREGFRLGSGS</sequence>
<dbReference type="SUPFAM" id="SSF56281">
    <property type="entry name" value="Metallo-hydrolase/oxidoreductase"/>
    <property type="match status" value="1"/>
</dbReference>
<dbReference type="Gene3D" id="3.60.15.10">
    <property type="entry name" value="Ribonuclease Z/Hydroxyacylglutathione hydrolase-like"/>
    <property type="match status" value="1"/>
</dbReference>
<proteinExistence type="predicted"/>
<dbReference type="Pfam" id="PF00753">
    <property type="entry name" value="Lactamase_B"/>
    <property type="match status" value="1"/>
</dbReference>
<protein>
    <submittedName>
        <fullName evidence="2">Metallo-beta-lactamase superfamily protein</fullName>
    </submittedName>
</protein>
<dbReference type="EMBL" id="CP027541">
    <property type="protein sequence ID" value="AWT52185.1"/>
    <property type="molecule type" value="Genomic_DNA"/>
</dbReference>
<dbReference type="InterPro" id="IPR036866">
    <property type="entry name" value="RibonucZ/Hydroxyglut_hydro"/>
</dbReference>
<name>A0A2U9PKJ9_MYCSE</name>
<dbReference type="SMART" id="SM00849">
    <property type="entry name" value="Lactamase_B"/>
    <property type="match status" value="1"/>
</dbReference>
<dbReference type="AlphaFoldDB" id="A0A2U9PKJ9"/>
<feature type="domain" description="Metallo-beta-lactamase" evidence="1">
    <location>
        <begin position="46"/>
        <end position="245"/>
    </location>
</feature>
<reference evidence="2 3" key="1">
    <citation type="journal article" date="2013" name="Genome Announc.">
        <title>Draft genome sequence of MKD8, a conjugal recipient Mycobacterium smegmatis strain.</title>
        <authorList>
            <person name="Gray T.A."/>
            <person name="Palumbo M.J."/>
            <person name="Derbyshire K.M."/>
        </authorList>
    </citation>
    <scope>NUCLEOTIDE SEQUENCE [LARGE SCALE GENOMIC DNA]</scope>
    <source>
        <strain evidence="2 3">MKD8</strain>
    </source>
</reference>
<gene>
    <name evidence="2" type="ORF">D806_011970</name>
</gene>
<dbReference type="InterPro" id="IPR001279">
    <property type="entry name" value="Metallo-B-lactamas"/>
</dbReference>
<evidence type="ECO:0000259" key="1">
    <source>
        <dbReference type="SMART" id="SM00849"/>
    </source>
</evidence>